<protein>
    <submittedName>
        <fullName evidence="3">DUF2109 domain-containing protein</fullName>
    </submittedName>
</protein>
<comment type="caution">
    <text evidence="3">The sequence shown here is derived from an EMBL/GenBank/DDBJ whole genome shotgun (WGS) entry which is preliminary data.</text>
</comment>
<dbReference type="Proteomes" id="UP000643554">
    <property type="component" value="Unassembled WGS sequence"/>
</dbReference>
<accession>A0A832ZIT8</accession>
<feature type="transmembrane region" description="Helical" evidence="1">
    <location>
        <begin position="53"/>
        <end position="71"/>
    </location>
</feature>
<reference evidence="3" key="1">
    <citation type="journal article" date="2020" name="ISME J.">
        <title>Gammaproteobacteria mediating utilization of methyl-, sulfur- and petroleum organic compounds in deep ocean hydrothermal plumes.</title>
        <authorList>
            <person name="Zhou Z."/>
            <person name="Liu Y."/>
            <person name="Pan J."/>
            <person name="Cron B.R."/>
            <person name="Toner B.M."/>
            <person name="Anantharaman K."/>
            <person name="Breier J.A."/>
            <person name="Dick G.J."/>
            <person name="Li M."/>
        </authorList>
    </citation>
    <scope>NUCLEOTIDE SEQUENCE</scope>
    <source>
        <strain evidence="2">SZUA-1453</strain>
        <strain evidence="3">SZUA-1471</strain>
    </source>
</reference>
<gene>
    <name evidence="2" type="ORF">EYH15_01845</name>
    <name evidence="3" type="ORF">EYH21_01785</name>
</gene>
<dbReference type="AlphaFoldDB" id="A0A832ZIT8"/>
<evidence type="ECO:0000256" key="1">
    <source>
        <dbReference type="SAM" id="Phobius"/>
    </source>
</evidence>
<dbReference type="InterPro" id="IPR019214">
    <property type="entry name" value="EhaC-like"/>
</dbReference>
<organism evidence="3 4">
    <name type="scientific">Methanothermococcus okinawensis</name>
    <dbReference type="NCBI Taxonomy" id="155863"/>
    <lineage>
        <taxon>Archaea</taxon>
        <taxon>Methanobacteriati</taxon>
        <taxon>Methanobacteriota</taxon>
        <taxon>Methanomada group</taxon>
        <taxon>Methanococci</taxon>
        <taxon>Methanococcales</taxon>
        <taxon>Methanococcaceae</taxon>
        <taxon>Methanothermococcus</taxon>
    </lineage>
</organism>
<dbReference type="Proteomes" id="UP000618343">
    <property type="component" value="Unassembled WGS sequence"/>
</dbReference>
<sequence>MDAVLLLIGVISFVVGLRVFLTKNRVQRLLYLCCLNFAISALIALYIKSPMGGVVAAAYFIGSTLSSNAIAHTIGKVQRLEGRGEW</sequence>
<feature type="transmembrane region" description="Helical" evidence="1">
    <location>
        <begin position="29"/>
        <end position="47"/>
    </location>
</feature>
<keyword evidence="1" id="KW-0472">Membrane</keyword>
<name>A0A832ZIT8_9EURY</name>
<keyword evidence="1" id="KW-0812">Transmembrane</keyword>
<proteinExistence type="predicted"/>
<evidence type="ECO:0000313" key="3">
    <source>
        <dbReference type="EMBL" id="HIP91018.1"/>
    </source>
</evidence>
<dbReference type="Pfam" id="PF09882">
    <property type="entry name" value="EhaC"/>
    <property type="match status" value="1"/>
</dbReference>
<dbReference type="EMBL" id="DQUI01000030">
    <property type="protein sequence ID" value="HIP84220.1"/>
    <property type="molecule type" value="Genomic_DNA"/>
</dbReference>
<keyword evidence="1" id="KW-1133">Transmembrane helix</keyword>
<evidence type="ECO:0000313" key="4">
    <source>
        <dbReference type="Proteomes" id="UP000618343"/>
    </source>
</evidence>
<dbReference type="EMBL" id="DQUO01000017">
    <property type="protein sequence ID" value="HIP91018.1"/>
    <property type="molecule type" value="Genomic_DNA"/>
</dbReference>
<evidence type="ECO:0000313" key="2">
    <source>
        <dbReference type="EMBL" id="HIP84220.1"/>
    </source>
</evidence>
<feature type="transmembrane region" description="Helical" evidence="1">
    <location>
        <begin position="6"/>
        <end position="22"/>
    </location>
</feature>